<protein>
    <recommendedName>
        <fullName evidence="3">NB-ARC domain-containing protein</fullName>
    </recommendedName>
</protein>
<dbReference type="OrthoDB" id="1166019at2759"/>
<accession>A0A6J5WEI0</accession>
<name>A0A6J5WEI0_PRUAR</name>
<organism evidence="1 2">
    <name type="scientific">Prunus armeniaca</name>
    <name type="common">Apricot</name>
    <name type="synonym">Armeniaca vulgaris</name>
    <dbReference type="NCBI Taxonomy" id="36596"/>
    <lineage>
        <taxon>Eukaryota</taxon>
        <taxon>Viridiplantae</taxon>
        <taxon>Streptophyta</taxon>
        <taxon>Embryophyta</taxon>
        <taxon>Tracheophyta</taxon>
        <taxon>Spermatophyta</taxon>
        <taxon>Magnoliopsida</taxon>
        <taxon>eudicotyledons</taxon>
        <taxon>Gunneridae</taxon>
        <taxon>Pentapetalae</taxon>
        <taxon>rosids</taxon>
        <taxon>fabids</taxon>
        <taxon>Rosales</taxon>
        <taxon>Rosaceae</taxon>
        <taxon>Amygdaloideae</taxon>
        <taxon>Amygdaleae</taxon>
        <taxon>Prunus</taxon>
    </lineage>
</organism>
<proteinExistence type="predicted"/>
<sequence length="87" mass="10050">MKSLKKLGVDFLGIDGQLETPTILFPKLKKLWLESMVKWEDWEGVEGHREGEDSEIKLMPSLSTLEIKSCPNLKQCRTSCGRRRCRN</sequence>
<dbReference type="AlphaFoldDB" id="A0A6J5WEI0"/>
<evidence type="ECO:0000313" key="1">
    <source>
        <dbReference type="EMBL" id="CAB4297754.1"/>
    </source>
</evidence>
<evidence type="ECO:0008006" key="3">
    <source>
        <dbReference type="Google" id="ProtNLM"/>
    </source>
</evidence>
<reference evidence="2" key="1">
    <citation type="journal article" date="2020" name="Genome Biol.">
        <title>Gamete binning: chromosome-level and haplotype-resolved genome assembly enabled by high-throughput single-cell sequencing of gamete genomes.</title>
        <authorList>
            <person name="Campoy J.A."/>
            <person name="Sun H."/>
            <person name="Goel M."/>
            <person name="Jiao W.-B."/>
            <person name="Folz-Donahue K."/>
            <person name="Wang N."/>
            <person name="Rubio M."/>
            <person name="Liu C."/>
            <person name="Kukat C."/>
            <person name="Ruiz D."/>
            <person name="Huettel B."/>
            <person name="Schneeberger K."/>
        </authorList>
    </citation>
    <scope>NUCLEOTIDE SEQUENCE [LARGE SCALE GENOMIC DNA]</scope>
    <source>
        <strain evidence="2">cv. Rojo Pasion</strain>
    </source>
</reference>
<dbReference type="InterPro" id="IPR032675">
    <property type="entry name" value="LRR_dom_sf"/>
</dbReference>
<dbReference type="Proteomes" id="UP000507245">
    <property type="component" value="Unassembled WGS sequence"/>
</dbReference>
<gene>
    <name evidence="1" type="ORF">ORAREDHAP_LOCUS9766</name>
</gene>
<evidence type="ECO:0000313" key="2">
    <source>
        <dbReference type="Proteomes" id="UP000507245"/>
    </source>
</evidence>
<dbReference type="EMBL" id="CAEKKB010000001">
    <property type="protein sequence ID" value="CAB4297754.1"/>
    <property type="molecule type" value="Genomic_DNA"/>
</dbReference>
<keyword evidence="2" id="KW-1185">Reference proteome</keyword>
<dbReference type="Gene3D" id="3.80.10.10">
    <property type="entry name" value="Ribonuclease Inhibitor"/>
    <property type="match status" value="1"/>
</dbReference>